<dbReference type="GO" id="GO:0005634">
    <property type="term" value="C:nucleus"/>
    <property type="evidence" value="ECO:0007669"/>
    <property type="project" value="UniProtKB-SubCell"/>
</dbReference>
<dbReference type="PANTHER" id="PTHR31001:SF90">
    <property type="entry name" value="CENTROMERE DNA-BINDING PROTEIN COMPLEX CBF3 SUBUNIT B"/>
    <property type="match status" value="1"/>
</dbReference>
<evidence type="ECO:0000256" key="2">
    <source>
        <dbReference type="ARBA" id="ARBA00023015"/>
    </source>
</evidence>
<comment type="subcellular location">
    <subcellularLocation>
        <location evidence="1">Nucleus</location>
    </subcellularLocation>
</comment>
<dbReference type="Proteomes" id="UP000326565">
    <property type="component" value="Unassembled WGS sequence"/>
</dbReference>
<feature type="compositionally biased region" description="Basic and acidic residues" evidence="5">
    <location>
        <begin position="529"/>
        <end position="541"/>
    </location>
</feature>
<accession>A0A5N5WLL3</accession>
<evidence type="ECO:0000256" key="5">
    <source>
        <dbReference type="SAM" id="MobiDB-lite"/>
    </source>
</evidence>
<evidence type="ECO:0008006" key="8">
    <source>
        <dbReference type="Google" id="ProtNLM"/>
    </source>
</evidence>
<feature type="region of interest" description="Disordered" evidence="5">
    <location>
        <begin position="529"/>
        <end position="556"/>
    </location>
</feature>
<keyword evidence="2" id="KW-0805">Transcription regulation</keyword>
<evidence type="ECO:0000256" key="4">
    <source>
        <dbReference type="ARBA" id="ARBA00023242"/>
    </source>
</evidence>
<sequence>MSGINATVLQPTPSSIAPDYINTYWSTTNNPHKEGEKLALVREIIDAIPEPEMIYQLYEVFTTRSQGPLGNIVHTPTVMTQVEKLCSCLRLTLPEEQVMALSNSFSMDSLACHLLALTLALSFHPTPSILGWSSTPLSLRVEELRASEAYPKMWRSLALRCLQGGVSLFCGSIASLQVAIMLLVDGQEGSLALDALLVTAISGAQKLCLHRLGDARLEISASLTSPCEDDFMASTEQPHIRTEIGIRIWWALVMRDWSRAQALGYYSIHPSHFNTRMPLHINDDDLCASNLVNGDGHITERPRSEFTTLSYTVHALEIAILVRESVDLRGPPDREQRQEEMTGCAKIRTHLNNKYEKFVAGLPSYFRLGSIMGLTSTGPMAAIPVQRWMLHQQLWSLFLKFHRSNLSSRDSRASCQLLAQNIISTQAQIQARCAVCRSLSTNDIQLFSAAVALLIDSLYSCRHNDDDQSGVQLGRIMARDKTREAIELLRTQSETEGSSCPQGPQSDQVKVTVRRSVIVLEALMKLDKESDNTERNSRADSTENCPGGNAAKSDGRFRQTIKEKVMDILTALQGDANNAIAQGNVNSVSALDMTVPLHTATVSLQDLDVLPMLSNDPSCNFLQFLNFAPLDPSAMGDSLDTADLQAYVDLMPFTPSSSEVHSLSSFSTSKYADR</sequence>
<evidence type="ECO:0000313" key="6">
    <source>
        <dbReference type="EMBL" id="KAB8069421.1"/>
    </source>
</evidence>
<evidence type="ECO:0000256" key="3">
    <source>
        <dbReference type="ARBA" id="ARBA00023163"/>
    </source>
</evidence>
<evidence type="ECO:0000256" key="1">
    <source>
        <dbReference type="ARBA" id="ARBA00004123"/>
    </source>
</evidence>
<dbReference type="AlphaFoldDB" id="A0A5N5WLL3"/>
<keyword evidence="7" id="KW-1185">Reference proteome</keyword>
<keyword evidence="3" id="KW-0804">Transcription</keyword>
<dbReference type="OrthoDB" id="3014581at2759"/>
<gene>
    <name evidence="6" type="ORF">BDV29DRAFT_51142</name>
</gene>
<evidence type="ECO:0000313" key="7">
    <source>
        <dbReference type="Proteomes" id="UP000326565"/>
    </source>
</evidence>
<dbReference type="PANTHER" id="PTHR31001">
    <property type="entry name" value="UNCHARACTERIZED TRANSCRIPTIONAL REGULATORY PROTEIN"/>
    <property type="match status" value="1"/>
</dbReference>
<organism evidence="6 7">
    <name type="scientific">Aspergillus leporis</name>
    <dbReference type="NCBI Taxonomy" id="41062"/>
    <lineage>
        <taxon>Eukaryota</taxon>
        <taxon>Fungi</taxon>
        <taxon>Dikarya</taxon>
        <taxon>Ascomycota</taxon>
        <taxon>Pezizomycotina</taxon>
        <taxon>Eurotiomycetes</taxon>
        <taxon>Eurotiomycetidae</taxon>
        <taxon>Eurotiales</taxon>
        <taxon>Aspergillaceae</taxon>
        <taxon>Aspergillus</taxon>
        <taxon>Aspergillus subgen. Circumdati</taxon>
    </lineage>
</organism>
<dbReference type="CDD" id="cd12148">
    <property type="entry name" value="fungal_TF_MHR"/>
    <property type="match status" value="1"/>
</dbReference>
<reference evidence="6 7" key="1">
    <citation type="submission" date="2019-04" db="EMBL/GenBank/DDBJ databases">
        <title>Friends and foes A comparative genomics study of 23 Aspergillus species from section Flavi.</title>
        <authorList>
            <consortium name="DOE Joint Genome Institute"/>
            <person name="Kjaerbolling I."/>
            <person name="Vesth T."/>
            <person name="Frisvad J.C."/>
            <person name="Nybo J.L."/>
            <person name="Theobald S."/>
            <person name="Kildgaard S."/>
            <person name="Isbrandt T."/>
            <person name="Kuo A."/>
            <person name="Sato A."/>
            <person name="Lyhne E.K."/>
            <person name="Kogle M.E."/>
            <person name="Wiebenga A."/>
            <person name="Kun R.S."/>
            <person name="Lubbers R.J."/>
            <person name="Makela M.R."/>
            <person name="Barry K."/>
            <person name="Chovatia M."/>
            <person name="Clum A."/>
            <person name="Daum C."/>
            <person name="Haridas S."/>
            <person name="He G."/>
            <person name="LaButti K."/>
            <person name="Lipzen A."/>
            <person name="Mondo S."/>
            <person name="Riley R."/>
            <person name="Salamov A."/>
            <person name="Simmons B.A."/>
            <person name="Magnuson J.K."/>
            <person name="Henrissat B."/>
            <person name="Mortensen U.H."/>
            <person name="Larsen T.O."/>
            <person name="Devries R.P."/>
            <person name="Grigoriev I.V."/>
            <person name="Machida M."/>
            <person name="Baker S.E."/>
            <person name="Andersen M.R."/>
        </authorList>
    </citation>
    <scope>NUCLEOTIDE SEQUENCE [LARGE SCALE GENOMIC DNA]</scope>
    <source>
        <strain evidence="6 7">CBS 151.66</strain>
    </source>
</reference>
<dbReference type="EMBL" id="ML732342">
    <property type="protein sequence ID" value="KAB8069421.1"/>
    <property type="molecule type" value="Genomic_DNA"/>
</dbReference>
<keyword evidence="4" id="KW-0539">Nucleus</keyword>
<name>A0A5N5WLL3_9EURO</name>
<dbReference type="InterPro" id="IPR050613">
    <property type="entry name" value="Sec_Metabolite_Reg"/>
</dbReference>
<proteinExistence type="predicted"/>
<protein>
    <recommendedName>
        <fullName evidence="8">Transcription factor domain-containing protein</fullName>
    </recommendedName>
</protein>